<accession>A0A9D1YYX6</accession>
<reference evidence="7" key="2">
    <citation type="submission" date="2021-04" db="EMBL/GenBank/DDBJ databases">
        <authorList>
            <person name="Gilroy R."/>
        </authorList>
    </citation>
    <scope>NUCLEOTIDE SEQUENCE</scope>
    <source>
        <strain evidence="7">5134</strain>
    </source>
</reference>
<dbReference type="InterPro" id="IPR036249">
    <property type="entry name" value="Thioredoxin-like_sf"/>
</dbReference>
<dbReference type="Gene3D" id="3.40.30.10">
    <property type="entry name" value="Glutaredoxin"/>
    <property type="match status" value="1"/>
</dbReference>
<name>A0A9D1YYX6_9BACT</name>
<feature type="domain" description="Thioredoxin" evidence="6">
    <location>
        <begin position="19"/>
        <end position="169"/>
    </location>
</feature>
<dbReference type="PROSITE" id="PS01265">
    <property type="entry name" value="TPX"/>
    <property type="match status" value="1"/>
</dbReference>
<keyword evidence="3 7" id="KW-0560">Oxidoreductase</keyword>
<dbReference type="InterPro" id="IPR013766">
    <property type="entry name" value="Thioredoxin_domain"/>
</dbReference>
<keyword evidence="2" id="KW-0049">Antioxidant</keyword>
<comment type="caution">
    <text evidence="7">The sequence shown here is derived from an EMBL/GenBank/DDBJ whole genome shotgun (WGS) entry which is preliminary data.</text>
</comment>
<evidence type="ECO:0000313" key="8">
    <source>
        <dbReference type="Proteomes" id="UP000886844"/>
    </source>
</evidence>
<dbReference type="NCBIfam" id="NF001808">
    <property type="entry name" value="PRK00522.1"/>
    <property type="match status" value="1"/>
</dbReference>
<evidence type="ECO:0000313" key="7">
    <source>
        <dbReference type="EMBL" id="HIY68110.1"/>
    </source>
</evidence>
<dbReference type="GO" id="GO:0008379">
    <property type="term" value="F:thioredoxin peroxidase activity"/>
    <property type="evidence" value="ECO:0007669"/>
    <property type="project" value="InterPro"/>
</dbReference>
<reference evidence="7" key="1">
    <citation type="journal article" date="2021" name="PeerJ">
        <title>Extensive microbial diversity within the chicken gut microbiome revealed by metagenomics and culture.</title>
        <authorList>
            <person name="Gilroy R."/>
            <person name="Ravi A."/>
            <person name="Getino M."/>
            <person name="Pursley I."/>
            <person name="Horton D.L."/>
            <person name="Alikhan N.F."/>
            <person name="Baker D."/>
            <person name="Gharbi K."/>
            <person name="Hall N."/>
            <person name="Watson M."/>
            <person name="Adriaenssens E.M."/>
            <person name="Foster-Nyarko E."/>
            <person name="Jarju S."/>
            <person name="Secka A."/>
            <person name="Antonio M."/>
            <person name="Oren A."/>
            <person name="Chaudhuri R.R."/>
            <person name="La Ragione R."/>
            <person name="Hildebrand F."/>
            <person name="Pallen M.J."/>
        </authorList>
    </citation>
    <scope>NUCLEOTIDE SEQUENCE</scope>
    <source>
        <strain evidence="7">5134</strain>
    </source>
</reference>
<evidence type="ECO:0000256" key="3">
    <source>
        <dbReference type="ARBA" id="ARBA00023002"/>
    </source>
</evidence>
<dbReference type="Proteomes" id="UP000886844">
    <property type="component" value="Unassembled WGS sequence"/>
</dbReference>
<protein>
    <submittedName>
        <fullName evidence="7">Thiol peroxidase</fullName>
        <ecNumber evidence="7">1.11.1.-</ecNumber>
    </submittedName>
</protein>
<sequence>MEYQVTFGGKEVRLLGRHCEVGEKAPSFTLVDGSLQCVPSDRFFGKVRIYSVFPSVDTPVCSLQNVRFNREAAQLGEDVVILSISVDLPFAQKRFCAAEGIDRVHVLSDYRELDFGLKYGFVLEEFRLLARGVVVVDRDDTVRYVEYVPEVSHEPDYERALHVVRELLGK</sequence>
<evidence type="ECO:0000256" key="5">
    <source>
        <dbReference type="ARBA" id="ARBA00023284"/>
    </source>
</evidence>
<dbReference type="PROSITE" id="PS51352">
    <property type="entry name" value="THIOREDOXIN_2"/>
    <property type="match status" value="1"/>
</dbReference>
<dbReference type="CDD" id="cd03014">
    <property type="entry name" value="PRX_Atyp2cys"/>
    <property type="match status" value="1"/>
</dbReference>
<dbReference type="InterPro" id="IPR018219">
    <property type="entry name" value="Tpx_CS"/>
</dbReference>
<dbReference type="InterPro" id="IPR050455">
    <property type="entry name" value="Tpx_Peroxidase_subfamily"/>
</dbReference>
<dbReference type="InterPro" id="IPR002065">
    <property type="entry name" value="TPX"/>
</dbReference>
<evidence type="ECO:0000256" key="2">
    <source>
        <dbReference type="ARBA" id="ARBA00022862"/>
    </source>
</evidence>
<organism evidence="7 8">
    <name type="scientific">Candidatus Alistipes intestinigallinarum</name>
    <dbReference type="NCBI Taxonomy" id="2838440"/>
    <lineage>
        <taxon>Bacteria</taxon>
        <taxon>Pseudomonadati</taxon>
        <taxon>Bacteroidota</taxon>
        <taxon>Bacteroidia</taxon>
        <taxon>Bacteroidales</taxon>
        <taxon>Rikenellaceae</taxon>
        <taxon>Alistipes</taxon>
    </lineage>
</organism>
<keyword evidence="4" id="KW-1015">Disulfide bond</keyword>
<dbReference type="SUPFAM" id="SSF52833">
    <property type="entry name" value="Thioredoxin-like"/>
    <property type="match status" value="1"/>
</dbReference>
<evidence type="ECO:0000256" key="4">
    <source>
        <dbReference type="ARBA" id="ARBA00023157"/>
    </source>
</evidence>
<dbReference type="PANTHER" id="PTHR43110">
    <property type="entry name" value="THIOL PEROXIDASE"/>
    <property type="match status" value="1"/>
</dbReference>
<keyword evidence="5" id="KW-0676">Redox-active center</keyword>
<evidence type="ECO:0000256" key="1">
    <source>
        <dbReference type="ARBA" id="ARBA00022559"/>
    </source>
</evidence>
<proteinExistence type="predicted"/>
<gene>
    <name evidence="7" type="primary">tpx</name>
    <name evidence="7" type="ORF">H9828_01690</name>
</gene>
<dbReference type="Pfam" id="PF08534">
    <property type="entry name" value="Redoxin"/>
    <property type="match status" value="1"/>
</dbReference>
<evidence type="ECO:0000259" key="6">
    <source>
        <dbReference type="PROSITE" id="PS51352"/>
    </source>
</evidence>
<dbReference type="PANTHER" id="PTHR43110:SF1">
    <property type="entry name" value="THIOL PEROXIDASE"/>
    <property type="match status" value="1"/>
</dbReference>
<dbReference type="InterPro" id="IPR013740">
    <property type="entry name" value="Redoxin"/>
</dbReference>
<dbReference type="AlphaFoldDB" id="A0A9D1YYX6"/>
<dbReference type="EC" id="1.11.1.-" evidence="7"/>
<dbReference type="EMBL" id="DXDA01000016">
    <property type="protein sequence ID" value="HIY68110.1"/>
    <property type="molecule type" value="Genomic_DNA"/>
</dbReference>
<keyword evidence="1 7" id="KW-0575">Peroxidase</keyword>